<dbReference type="AlphaFoldDB" id="A0A194RGQ6"/>
<sequence>MPRTVSRSISPCGPRRDNWTSFGPASSNWIITSLKHSQGKTCAKNCNVYYRECGDFACAWARRLARWHCACACAGHFAHRTPHALAAPPPPPCIAPDHSTNILPLSKSPRFELADGTSGMALACGMTCDETHALVAYPPSVINKNIVSSLRTCHQLEYMLYLSLNSVHITIFQQSS</sequence>
<dbReference type="Proteomes" id="UP000053240">
    <property type="component" value="Unassembled WGS sequence"/>
</dbReference>
<accession>A0A194RGQ6</accession>
<evidence type="ECO:0000313" key="1">
    <source>
        <dbReference type="EMBL" id="KPJ15111.1"/>
    </source>
</evidence>
<keyword evidence="2" id="KW-1185">Reference proteome</keyword>
<dbReference type="InParanoid" id="A0A194RGQ6"/>
<reference evidence="1 2" key="1">
    <citation type="journal article" date="2015" name="Nat. Commun.">
        <title>Outbred genome sequencing and CRISPR/Cas9 gene editing in butterflies.</title>
        <authorList>
            <person name="Li X."/>
            <person name="Fan D."/>
            <person name="Zhang W."/>
            <person name="Liu G."/>
            <person name="Zhang L."/>
            <person name="Zhao L."/>
            <person name="Fang X."/>
            <person name="Chen L."/>
            <person name="Dong Y."/>
            <person name="Chen Y."/>
            <person name="Ding Y."/>
            <person name="Zhao R."/>
            <person name="Feng M."/>
            <person name="Zhu Y."/>
            <person name="Feng Y."/>
            <person name="Jiang X."/>
            <person name="Zhu D."/>
            <person name="Xiang H."/>
            <person name="Feng X."/>
            <person name="Li S."/>
            <person name="Wang J."/>
            <person name="Zhang G."/>
            <person name="Kronforst M.R."/>
            <person name="Wang W."/>
        </authorList>
    </citation>
    <scope>NUCLEOTIDE SEQUENCE [LARGE SCALE GENOMIC DNA]</scope>
    <source>
        <strain evidence="1">Ya'a_city_454_Pm</strain>
        <tissue evidence="1">Whole body</tissue>
    </source>
</reference>
<organism evidence="1 2">
    <name type="scientific">Papilio machaon</name>
    <name type="common">Old World swallowtail butterfly</name>
    <dbReference type="NCBI Taxonomy" id="76193"/>
    <lineage>
        <taxon>Eukaryota</taxon>
        <taxon>Metazoa</taxon>
        <taxon>Ecdysozoa</taxon>
        <taxon>Arthropoda</taxon>
        <taxon>Hexapoda</taxon>
        <taxon>Insecta</taxon>
        <taxon>Pterygota</taxon>
        <taxon>Neoptera</taxon>
        <taxon>Endopterygota</taxon>
        <taxon>Lepidoptera</taxon>
        <taxon>Glossata</taxon>
        <taxon>Ditrysia</taxon>
        <taxon>Papilionoidea</taxon>
        <taxon>Papilionidae</taxon>
        <taxon>Papilioninae</taxon>
        <taxon>Papilio</taxon>
    </lineage>
</organism>
<protein>
    <submittedName>
        <fullName evidence="1">Uncharacterized protein</fullName>
    </submittedName>
</protein>
<gene>
    <name evidence="1" type="ORF">RR48_09138</name>
</gene>
<dbReference type="EMBL" id="KQ460398">
    <property type="protein sequence ID" value="KPJ15111.1"/>
    <property type="molecule type" value="Genomic_DNA"/>
</dbReference>
<evidence type="ECO:0000313" key="2">
    <source>
        <dbReference type="Proteomes" id="UP000053240"/>
    </source>
</evidence>
<name>A0A194RGQ6_PAPMA</name>
<proteinExistence type="predicted"/>